<reference evidence="3 4" key="1">
    <citation type="submission" date="2020-08" db="EMBL/GenBank/DDBJ databases">
        <authorList>
            <person name="Koutsovoulos G."/>
            <person name="Danchin GJ E."/>
        </authorList>
    </citation>
    <scope>NUCLEOTIDE SEQUENCE [LARGE SCALE GENOMIC DNA]</scope>
</reference>
<dbReference type="InterPro" id="IPR050111">
    <property type="entry name" value="C-type_lectin/snaclec_domain"/>
</dbReference>
<comment type="caution">
    <text evidence="3">The sequence shown here is derived from an EMBL/GenBank/DDBJ whole genome shotgun (WGS) entry which is preliminary data.</text>
</comment>
<dbReference type="EMBL" id="CAJEWN010000435">
    <property type="protein sequence ID" value="CAD2182564.1"/>
    <property type="molecule type" value="Genomic_DNA"/>
</dbReference>
<dbReference type="PROSITE" id="PS00615">
    <property type="entry name" value="C_TYPE_LECTIN_1"/>
    <property type="match status" value="1"/>
</dbReference>
<dbReference type="Gene3D" id="3.10.100.10">
    <property type="entry name" value="Mannose-Binding Protein A, subunit A"/>
    <property type="match status" value="2"/>
</dbReference>
<dbReference type="AlphaFoldDB" id="A0A6V7W682"/>
<dbReference type="OrthoDB" id="5787727at2759"/>
<evidence type="ECO:0000313" key="4">
    <source>
        <dbReference type="Proteomes" id="UP000580250"/>
    </source>
</evidence>
<dbReference type="Pfam" id="PF00059">
    <property type="entry name" value="Lectin_C"/>
    <property type="match status" value="1"/>
</dbReference>
<name>A0A6V7W682_MELEN</name>
<dbReference type="SUPFAM" id="SSF56436">
    <property type="entry name" value="C-type lectin-like"/>
    <property type="match status" value="2"/>
</dbReference>
<dbReference type="PROSITE" id="PS50041">
    <property type="entry name" value="C_TYPE_LECTIN_2"/>
    <property type="match status" value="1"/>
</dbReference>
<evidence type="ECO:0000256" key="1">
    <source>
        <dbReference type="ARBA" id="ARBA00023157"/>
    </source>
</evidence>
<dbReference type="InterPro" id="IPR018378">
    <property type="entry name" value="C-type_lectin_CS"/>
</dbReference>
<organism evidence="3 4">
    <name type="scientific">Meloidogyne enterolobii</name>
    <name type="common">Root-knot nematode worm</name>
    <name type="synonym">Meloidogyne mayaguensis</name>
    <dbReference type="NCBI Taxonomy" id="390850"/>
    <lineage>
        <taxon>Eukaryota</taxon>
        <taxon>Metazoa</taxon>
        <taxon>Ecdysozoa</taxon>
        <taxon>Nematoda</taxon>
        <taxon>Chromadorea</taxon>
        <taxon>Rhabditida</taxon>
        <taxon>Tylenchina</taxon>
        <taxon>Tylenchomorpha</taxon>
        <taxon>Tylenchoidea</taxon>
        <taxon>Meloidogynidae</taxon>
        <taxon>Meloidogyninae</taxon>
        <taxon>Meloidogyne</taxon>
    </lineage>
</organism>
<sequence>MGAEIVSIHSAEENSFVAKLTAPLLAECQHNPLICAERVPHIDKAHELLDHILRGFWVGLHRSQFFPFYNPAVVQVWSDGSECDYGCYEGEVDCNMKIAPWGNCDPSGTNNGQSEDCTGIYLATSSGIAKWNDLACNQKIGGFICKKPCDGEHKHDVCGKDGWPYVDGKAFHAFPLHSPGNYWQALSICHKHDAQVASIHSNEENKITSALAIGQAGGNISACSWIGLHSAKGGSKERFWDDGSNVDFEKHLEVKNEFLGSYS</sequence>
<accession>A0A6V7W682</accession>
<keyword evidence="1" id="KW-1015">Disulfide bond</keyword>
<gene>
    <name evidence="3" type="ORF">MENT_LOCUS34787</name>
</gene>
<evidence type="ECO:0000313" key="3">
    <source>
        <dbReference type="EMBL" id="CAD2182564.1"/>
    </source>
</evidence>
<dbReference type="Proteomes" id="UP000580250">
    <property type="component" value="Unassembled WGS sequence"/>
</dbReference>
<dbReference type="PANTHER" id="PTHR22803">
    <property type="entry name" value="MANNOSE, PHOSPHOLIPASE, LECTIN RECEPTOR RELATED"/>
    <property type="match status" value="1"/>
</dbReference>
<dbReference type="InterPro" id="IPR016186">
    <property type="entry name" value="C-type_lectin-like/link_sf"/>
</dbReference>
<feature type="domain" description="C-type lectin" evidence="2">
    <location>
        <begin position="1"/>
        <end position="139"/>
    </location>
</feature>
<dbReference type="InterPro" id="IPR016187">
    <property type="entry name" value="CTDL_fold"/>
</dbReference>
<protein>
    <recommendedName>
        <fullName evidence="2">C-type lectin domain-containing protein</fullName>
    </recommendedName>
</protein>
<evidence type="ECO:0000259" key="2">
    <source>
        <dbReference type="PROSITE" id="PS50041"/>
    </source>
</evidence>
<proteinExistence type="predicted"/>
<dbReference type="InterPro" id="IPR001304">
    <property type="entry name" value="C-type_lectin-like"/>
</dbReference>